<dbReference type="Pfam" id="PF23539">
    <property type="entry name" value="DUF7134"/>
    <property type="match status" value="1"/>
</dbReference>
<evidence type="ECO:0000256" key="9">
    <source>
        <dbReference type="SAM" id="Phobius"/>
    </source>
</evidence>
<comment type="catalytic activity">
    <reaction evidence="1">
        <text>ATP + protein L-histidine = ADP + protein N-phospho-L-histidine.</text>
        <dbReference type="EC" id="2.7.13.3"/>
    </reaction>
</comment>
<protein>
    <recommendedName>
        <fullName evidence="2">histidine kinase</fullName>
        <ecNumber evidence="2">2.7.13.3</ecNumber>
    </recommendedName>
</protein>
<dbReference type="InterPro" id="IPR003594">
    <property type="entry name" value="HATPase_dom"/>
</dbReference>
<dbReference type="Gene3D" id="3.30.565.10">
    <property type="entry name" value="Histidine kinase-like ATPase, C-terminal domain"/>
    <property type="match status" value="1"/>
</dbReference>
<evidence type="ECO:0000256" key="2">
    <source>
        <dbReference type="ARBA" id="ARBA00012438"/>
    </source>
</evidence>
<evidence type="ECO:0000256" key="3">
    <source>
        <dbReference type="ARBA" id="ARBA00022553"/>
    </source>
</evidence>
<dbReference type="InterPro" id="IPR055558">
    <property type="entry name" value="DUF7134"/>
</dbReference>
<evidence type="ECO:0000313" key="11">
    <source>
        <dbReference type="EMBL" id="SKA89911.1"/>
    </source>
</evidence>
<keyword evidence="9" id="KW-0472">Membrane</keyword>
<reference evidence="12" key="1">
    <citation type="submission" date="2017-02" db="EMBL/GenBank/DDBJ databases">
        <authorList>
            <person name="Varghese N."/>
            <person name="Submissions S."/>
        </authorList>
    </citation>
    <scope>NUCLEOTIDE SEQUENCE [LARGE SCALE GENOMIC DNA]</scope>
    <source>
        <strain evidence="12">VKM Ac-2052</strain>
    </source>
</reference>
<dbReference type="GO" id="GO:0016020">
    <property type="term" value="C:membrane"/>
    <property type="evidence" value="ECO:0007669"/>
    <property type="project" value="InterPro"/>
</dbReference>
<evidence type="ECO:0000256" key="8">
    <source>
        <dbReference type="ARBA" id="ARBA00023012"/>
    </source>
</evidence>
<sequence length="455" mass="47876">MSTDPAMVPQAQAGSSRVLRPRRIEDYDPQRLGLPKPPGFIRTFFRRNPWIIDSVLMGLFYYASIGSVLASANGSMPIAGVLMSAILSLGTTAAILFRRFIPRILAGISSALLLAVIPGSTGSSVGVIAMVIALYALAVYRSARSAWLWTIIGTIVATIGALSAGLLDVAIALVAFFGYGMMFVIATLIGISVGNRVRYMDALFARAAQLARERDQQAQLATASERARIAREMHDIVAHSLTVMIALADGATRAATSDPGRAMDAMAHVSEIGRTSLTDMRRVLGVLTEASGEGPGGAPSATGAVPLAPQPTFDELRPLIDSYRAAGLPITLTVSGAVPEESATQLTVFRVVQEALTNALRYARTPSRVEVAVDFTAAGLTEVIVRDDGLGTAADSATVSVGSGRGLIGMRERVALYGGTVDAGPIEPRGWRVHARIPTAAHPSDPSSRQESTPL</sequence>
<proteinExistence type="predicted"/>
<dbReference type="Gene3D" id="1.20.5.1930">
    <property type="match status" value="1"/>
</dbReference>
<keyword evidence="9" id="KW-1133">Transmembrane helix</keyword>
<feature type="transmembrane region" description="Helical" evidence="9">
    <location>
        <begin position="76"/>
        <end position="95"/>
    </location>
</feature>
<dbReference type="PANTHER" id="PTHR24421">
    <property type="entry name" value="NITRATE/NITRITE SENSOR PROTEIN NARX-RELATED"/>
    <property type="match status" value="1"/>
</dbReference>
<gene>
    <name evidence="11" type="ORF">SAMN06295879_1244</name>
</gene>
<keyword evidence="8" id="KW-0902">Two-component regulatory system</keyword>
<keyword evidence="3" id="KW-0597">Phosphoprotein</keyword>
<dbReference type="GO" id="GO:0046983">
    <property type="term" value="F:protein dimerization activity"/>
    <property type="evidence" value="ECO:0007669"/>
    <property type="project" value="InterPro"/>
</dbReference>
<dbReference type="EC" id="2.7.13.3" evidence="2"/>
<evidence type="ECO:0000259" key="10">
    <source>
        <dbReference type="SMART" id="SM00387"/>
    </source>
</evidence>
<dbReference type="InterPro" id="IPR050482">
    <property type="entry name" value="Sensor_HK_TwoCompSys"/>
</dbReference>
<dbReference type="GO" id="GO:0000155">
    <property type="term" value="F:phosphorelay sensor kinase activity"/>
    <property type="evidence" value="ECO:0007669"/>
    <property type="project" value="InterPro"/>
</dbReference>
<dbReference type="SMART" id="SM00387">
    <property type="entry name" value="HATPase_c"/>
    <property type="match status" value="1"/>
</dbReference>
<dbReference type="EMBL" id="FUYG01000003">
    <property type="protein sequence ID" value="SKA89911.1"/>
    <property type="molecule type" value="Genomic_DNA"/>
</dbReference>
<dbReference type="GO" id="GO:0005524">
    <property type="term" value="F:ATP binding"/>
    <property type="evidence" value="ECO:0007669"/>
    <property type="project" value="UniProtKB-KW"/>
</dbReference>
<dbReference type="InterPro" id="IPR036890">
    <property type="entry name" value="HATPase_C_sf"/>
</dbReference>
<feature type="domain" description="Histidine kinase/HSP90-like ATPase" evidence="10">
    <location>
        <begin position="343"/>
        <end position="441"/>
    </location>
</feature>
<organism evidence="11 12">
    <name type="scientific">Agreia bicolorata</name>
    <dbReference type="NCBI Taxonomy" id="110935"/>
    <lineage>
        <taxon>Bacteria</taxon>
        <taxon>Bacillati</taxon>
        <taxon>Actinomycetota</taxon>
        <taxon>Actinomycetes</taxon>
        <taxon>Micrococcales</taxon>
        <taxon>Microbacteriaceae</taxon>
        <taxon>Agreia</taxon>
    </lineage>
</organism>
<dbReference type="Proteomes" id="UP000189735">
    <property type="component" value="Unassembled WGS sequence"/>
</dbReference>
<dbReference type="Pfam" id="PF07730">
    <property type="entry name" value="HisKA_3"/>
    <property type="match status" value="1"/>
</dbReference>
<accession>A0A1T4XLG4</accession>
<evidence type="ECO:0000256" key="6">
    <source>
        <dbReference type="ARBA" id="ARBA00022777"/>
    </source>
</evidence>
<evidence type="ECO:0000313" key="12">
    <source>
        <dbReference type="Proteomes" id="UP000189735"/>
    </source>
</evidence>
<feature type="transmembrane region" description="Helical" evidence="9">
    <location>
        <begin position="170"/>
        <end position="191"/>
    </location>
</feature>
<name>A0A1T4XLG4_9MICO</name>
<dbReference type="AlphaFoldDB" id="A0A1T4XLG4"/>
<keyword evidence="5" id="KW-0547">Nucleotide-binding</keyword>
<dbReference type="PANTHER" id="PTHR24421:SF10">
    <property type="entry name" value="NITRATE_NITRITE SENSOR PROTEIN NARQ"/>
    <property type="match status" value="1"/>
</dbReference>
<feature type="transmembrane region" description="Helical" evidence="9">
    <location>
        <begin position="50"/>
        <end position="70"/>
    </location>
</feature>
<dbReference type="CDD" id="cd16917">
    <property type="entry name" value="HATPase_UhpB-NarQ-NarX-like"/>
    <property type="match status" value="1"/>
</dbReference>
<dbReference type="RefSeq" id="WP_244893177.1">
    <property type="nucleotide sequence ID" value="NZ_FUYG01000003.1"/>
</dbReference>
<evidence type="ECO:0000256" key="5">
    <source>
        <dbReference type="ARBA" id="ARBA00022741"/>
    </source>
</evidence>
<keyword evidence="4" id="KW-0808">Transferase</keyword>
<feature type="transmembrane region" description="Helical" evidence="9">
    <location>
        <begin position="123"/>
        <end position="140"/>
    </location>
</feature>
<keyword evidence="7" id="KW-0067">ATP-binding</keyword>
<keyword evidence="9" id="KW-0812">Transmembrane</keyword>
<dbReference type="Pfam" id="PF02518">
    <property type="entry name" value="HATPase_c"/>
    <property type="match status" value="1"/>
</dbReference>
<evidence type="ECO:0000256" key="4">
    <source>
        <dbReference type="ARBA" id="ARBA00022679"/>
    </source>
</evidence>
<keyword evidence="6 11" id="KW-0418">Kinase</keyword>
<evidence type="ECO:0000256" key="1">
    <source>
        <dbReference type="ARBA" id="ARBA00000085"/>
    </source>
</evidence>
<evidence type="ECO:0000256" key="7">
    <source>
        <dbReference type="ARBA" id="ARBA00022840"/>
    </source>
</evidence>
<dbReference type="InterPro" id="IPR011712">
    <property type="entry name" value="Sig_transdc_His_kin_sub3_dim/P"/>
</dbReference>
<dbReference type="SUPFAM" id="SSF55874">
    <property type="entry name" value="ATPase domain of HSP90 chaperone/DNA topoisomerase II/histidine kinase"/>
    <property type="match status" value="1"/>
</dbReference>
<feature type="transmembrane region" description="Helical" evidence="9">
    <location>
        <begin position="147"/>
        <end position="164"/>
    </location>
</feature>